<name>A0ABN4XAG5_9RHOB</name>
<dbReference type="Pfam" id="PF11390">
    <property type="entry name" value="FdsD"/>
    <property type="match status" value="1"/>
</dbReference>
<gene>
    <name evidence="2" type="ORF">BMG03_17455</name>
</gene>
<dbReference type="RefSeq" id="WP_075773922.1">
    <property type="nucleotide sequence ID" value="NZ_CP019437.1"/>
</dbReference>
<evidence type="ECO:0000313" key="2">
    <source>
        <dbReference type="EMBL" id="AQS49377.1"/>
    </source>
</evidence>
<proteinExistence type="predicted"/>
<sequence length="82" mass="8880">MKPEKLAGMANQIAQFFESQPGDQAHAVADHINANWAPTMRDTFLAAADKLELHPLVKAALPDIRPPSAADRPASRLARPRG</sequence>
<dbReference type="EMBL" id="CP019437">
    <property type="protein sequence ID" value="AQS49377.1"/>
    <property type="molecule type" value="Genomic_DNA"/>
</dbReference>
<dbReference type="InterPro" id="IPR021074">
    <property type="entry name" value="Formate_DH_dsu"/>
</dbReference>
<dbReference type="Proteomes" id="UP000185622">
    <property type="component" value="Chromosome"/>
</dbReference>
<keyword evidence="3" id="KW-1185">Reference proteome</keyword>
<feature type="region of interest" description="Disordered" evidence="1">
    <location>
        <begin position="62"/>
        <end position="82"/>
    </location>
</feature>
<evidence type="ECO:0000313" key="3">
    <source>
        <dbReference type="Proteomes" id="UP000185622"/>
    </source>
</evidence>
<protein>
    <recommendedName>
        <fullName evidence="4">Formate dehydrogenase subunit delta</fullName>
    </recommendedName>
</protein>
<evidence type="ECO:0008006" key="4">
    <source>
        <dbReference type="Google" id="ProtNLM"/>
    </source>
</evidence>
<reference evidence="2 3" key="1">
    <citation type="submission" date="2017-01" db="EMBL/GenBank/DDBJ databases">
        <title>The complete genome sequence of a sulfur-oxidizing marine bacterium Thioclava sp. 25B10_4T.</title>
        <authorList>
            <person name="Liu Y."/>
            <person name="Lai Q."/>
            <person name="Shao Z."/>
        </authorList>
    </citation>
    <scope>NUCLEOTIDE SEQUENCE [LARGE SCALE GENOMIC DNA]</scope>
    <source>
        <strain evidence="2 3">25B10_4</strain>
    </source>
</reference>
<organism evidence="2 3">
    <name type="scientific">Thioclava nitratireducens</name>
    <dbReference type="NCBI Taxonomy" id="1915078"/>
    <lineage>
        <taxon>Bacteria</taxon>
        <taxon>Pseudomonadati</taxon>
        <taxon>Pseudomonadota</taxon>
        <taxon>Alphaproteobacteria</taxon>
        <taxon>Rhodobacterales</taxon>
        <taxon>Paracoccaceae</taxon>
        <taxon>Thioclava</taxon>
    </lineage>
</organism>
<accession>A0ABN4XAG5</accession>
<evidence type="ECO:0000256" key="1">
    <source>
        <dbReference type="SAM" id="MobiDB-lite"/>
    </source>
</evidence>